<name>A0ABU9B4N4_9BURK</name>
<reference evidence="1 2" key="1">
    <citation type="submission" date="2024-04" db="EMBL/GenBank/DDBJ databases">
        <title>Novel species of the genus Ideonella isolated from streams.</title>
        <authorList>
            <person name="Lu H."/>
        </authorList>
    </citation>
    <scope>NUCLEOTIDE SEQUENCE [LARGE SCALE GENOMIC DNA]</scope>
    <source>
        <strain evidence="1 2">BYS139W</strain>
    </source>
</reference>
<evidence type="ECO:0000313" key="1">
    <source>
        <dbReference type="EMBL" id="MEK8024709.1"/>
    </source>
</evidence>
<comment type="caution">
    <text evidence="1">The sequence shown here is derived from an EMBL/GenBank/DDBJ whole genome shotgun (WGS) entry which is preliminary data.</text>
</comment>
<dbReference type="RefSeq" id="WP_341372484.1">
    <property type="nucleotide sequence ID" value="NZ_JBBUTF010000002.1"/>
</dbReference>
<dbReference type="Proteomes" id="UP001368500">
    <property type="component" value="Unassembled WGS sequence"/>
</dbReference>
<dbReference type="Pfam" id="PF05728">
    <property type="entry name" value="UPF0227"/>
    <property type="match status" value="1"/>
</dbReference>
<dbReference type="Gene3D" id="3.40.50.1820">
    <property type="entry name" value="alpha/beta hydrolase"/>
    <property type="match status" value="1"/>
</dbReference>
<dbReference type="InterPro" id="IPR008886">
    <property type="entry name" value="UPF0227/Esterase_YqiA"/>
</dbReference>
<dbReference type="GO" id="GO:0016787">
    <property type="term" value="F:hydrolase activity"/>
    <property type="evidence" value="ECO:0007669"/>
    <property type="project" value="UniProtKB-KW"/>
</dbReference>
<keyword evidence="1" id="KW-0378">Hydrolase</keyword>
<proteinExistence type="predicted"/>
<evidence type="ECO:0000313" key="2">
    <source>
        <dbReference type="Proteomes" id="UP001368500"/>
    </source>
</evidence>
<gene>
    <name evidence="1" type="ORF">AACH11_01845</name>
</gene>
<protein>
    <submittedName>
        <fullName evidence="1">YqiA/YcfP family alpha/beta fold hydrolase</fullName>
    </submittedName>
</protein>
<keyword evidence="2" id="KW-1185">Reference proteome</keyword>
<accession>A0ABU9B4N4</accession>
<sequence>MAERAAPALQAPSPPADAPLAGPPLTHLLYLHGFRSSPRSFKAQRLADWVAAQRPDLVWCCPQLPPDPDAALALIDALTGDWPAAGMAVIGSSLGGFYACVVAEARGCRALLLNPAVDPARDLARHIGRLTAWHDPALSFDFGPEHVAALRAMAPATLHAPQRYAALIAEGDEVLDAAEMRARHAAAAGLRVIPGSDHALSDFDAHLPWLIATLGLAPAGH</sequence>
<dbReference type="InterPro" id="IPR029058">
    <property type="entry name" value="AB_hydrolase_fold"/>
</dbReference>
<organism evidence="1 2">
    <name type="scientific">Pseudaquabacterium rugosum</name>
    <dbReference type="NCBI Taxonomy" id="2984194"/>
    <lineage>
        <taxon>Bacteria</taxon>
        <taxon>Pseudomonadati</taxon>
        <taxon>Pseudomonadota</taxon>
        <taxon>Betaproteobacteria</taxon>
        <taxon>Burkholderiales</taxon>
        <taxon>Sphaerotilaceae</taxon>
        <taxon>Pseudaquabacterium</taxon>
    </lineage>
</organism>
<dbReference type="PANTHER" id="PTHR35602:SF3">
    <property type="entry name" value="ESTERASE YQIA"/>
    <property type="match status" value="1"/>
</dbReference>
<dbReference type="SUPFAM" id="SSF53474">
    <property type="entry name" value="alpha/beta-Hydrolases"/>
    <property type="match status" value="1"/>
</dbReference>
<dbReference type="PANTHER" id="PTHR35602">
    <property type="entry name" value="ESTERASE YQIA-RELATED"/>
    <property type="match status" value="1"/>
</dbReference>
<dbReference type="EMBL" id="JBBUTF010000002">
    <property type="protein sequence ID" value="MEK8024709.1"/>
    <property type="molecule type" value="Genomic_DNA"/>
</dbReference>